<evidence type="ECO:0000313" key="2">
    <source>
        <dbReference type="EMBL" id="RID73504.1"/>
    </source>
</evidence>
<dbReference type="Proteomes" id="UP000264353">
    <property type="component" value="Chromosome A2"/>
</dbReference>
<sequence length="266" mass="29603">EVWRASQFPIPPAGWSSSSVFLNIHYLISCSQKQSIGVSVRLSFPWLLWHIWKARNKFCFEHIRPVTSEVVTLAMEESGVWLQLNGHLKEIGEGLHVDPGESHIWSKPPVSWVKCNIGSSWDSSSLFGGAGWIIRDAHGKALLHSRRSFNHVLSAVQMDLMALAWATSAVVDLKLKNVIFEFSSAEAAMIIQNPLLSPFNYKNCYEILRSVQAIVRSKLQLVSVTSNNAASAIAVNVTRDLRHHSYVASNGPQWLPPLLSAEAAPR</sequence>
<gene>
    <name evidence="2" type="ORF">BRARA_B00656</name>
</gene>
<dbReference type="GO" id="GO:0003676">
    <property type="term" value="F:nucleic acid binding"/>
    <property type="evidence" value="ECO:0007669"/>
    <property type="project" value="InterPro"/>
</dbReference>
<dbReference type="CDD" id="cd06222">
    <property type="entry name" value="RNase_H_like"/>
    <property type="match status" value="1"/>
</dbReference>
<proteinExistence type="predicted"/>
<feature type="non-terminal residue" evidence="2">
    <location>
        <position position="1"/>
    </location>
</feature>
<protein>
    <recommendedName>
        <fullName evidence="1">RNase H type-1 domain-containing protein</fullName>
    </recommendedName>
</protein>
<reference evidence="2 3" key="1">
    <citation type="submission" date="2018-06" db="EMBL/GenBank/DDBJ databases">
        <title>WGS assembly of Brassica rapa FPsc.</title>
        <authorList>
            <person name="Bowman J."/>
            <person name="Kohchi T."/>
            <person name="Yamato K."/>
            <person name="Jenkins J."/>
            <person name="Shu S."/>
            <person name="Ishizaki K."/>
            <person name="Yamaoka S."/>
            <person name="Nishihama R."/>
            <person name="Nakamura Y."/>
            <person name="Berger F."/>
            <person name="Adam C."/>
            <person name="Aki S."/>
            <person name="Althoff F."/>
            <person name="Araki T."/>
            <person name="Arteaga-Vazquez M."/>
            <person name="Balasubrmanian S."/>
            <person name="Bauer D."/>
            <person name="Boehm C."/>
            <person name="Briginshaw L."/>
            <person name="Caballero-Perez J."/>
            <person name="Catarino B."/>
            <person name="Chen F."/>
            <person name="Chiyoda S."/>
            <person name="Chovatia M."/>
            <person name="Davies K."/>
            <person name="Delmans M."/>
            <person name="Demura T."/>
            <person name="Dierschke T."/>
            <person name="Dolan L."/>
            <person name="Dorantes-Acosta A."/>
            <person name="Eklund D."/>
            <person name="Florent S."/>
            <person name="Flores-Sandoval E."/>
            <person name="Fujiyama A."/>
            <person name="Fukuzawa H."/>
            <person name="Galik B."/>
            <person name="Grimanelli D."/>
            <person name="Grimwood J."/>
            <person name="Grossniklaus U."/>
            <person name="Hamada T."/>
            <person name="Haseloff J."/>
            <person name="Hetherington A."/>
            <person name="Higo A."/>
            <person name="Hirakawa Y."/>
            <person name="Hundley H."/>
            <person name="Ikeda Y."/>
            <person name="Inoue K."/>
            <person name="Inoue S."/>
            <person name="Ishida S."/>
            <person name="Jia Q."/>
            <person name="Kakita M."/>
            <person name="Kanazawa T."/>
            <person name="Kawai Y."/>
            <person name="Kawashima T."/>
            <person name="Kennedy M."/>
            <person name="Kinose K."/>
            <person name="Kinoshita T."/>
            <person name="Kohara Y."/>
            <person name="Koide E."/>
            <person name="Komatsu K."/>
            <person name="Kopischke S."/>
            <person name="Kubo M."/>
            <person name="Kyozuka J."/>
            <person name="Lagercrantz U."/>
            <person name="Lin S."/>
            <person name="Lindquist E."/>
            <person name="Lipzen A."/>
            <person name="Lu C."/>
            <person name="Luna E."/>
            <person name="Martienssen R."/>
            <person name="Minamino N."/>
            <person name="Mizutani M."/>
            <person name="Mizutani M."/>
            <person name="Mochizuki N."/>
            <person name="Monte I."/>
            <person name="Mosher R."/>
            <person name="Nagasaki H."/>
            <person name="Nakagami H."/>
            <person name="Naramoto S."/>
            <person name="Nishitani K."/>
            <person name="Ohtani M."/>
            <person name="Okamoto T."/>
            <person name="Okumura M."/>
            <person name="Phillips J."/>
            <person name="Pollak B."/>
            <person name="Reinders A."/>
            <person name="Roevekamp M."/>
            <person name="Sano R."/>
            <person name="Sawa S."/>
            <person name="Schmid M."/>
            <person name="Shirakawa M."/>
            <person name="Solano R."/>
            <person name="Spunde A."/>
            <person name="Suetsugu N."/>
            <person name="Sugano S."/>
            <person name="Sugiyama A."/>
            <person name="Sun R."/>
            <person name="Suzuki Y."/>
            <person name="Takenaka M."/>
            <person name="Takezawa D."/>
            <person name="Tomogane H."/>
            <person name="Tsuzuki M."/>
            <person name="Ueda T."/>
            <person name="Umeda M."/>
            <person name="Ward J."/>
            <person name="Watanabe Y."/>
            <person name="Yazaki K."/>
            <person name="Yokoyama R."/>
            <person name="Yoshitake Y."/>
            <person name="Yotsui I."/>
            <person name="Zachgo S."/>
            <person name="Schmutz J."/>
        </authorList>
    </citation>
    <scope>NUCLEOTIDE SEQUENCE [LARGE SCALE GENOMIC DNA]</scope>
    <source>
        <strain evidence="3">cv. B-3</strain>
    </source>
</reference>
<dbReference type="InterPro" id="IPR002156">
    <property type="entry name" value="RNaseH_domain"/>
</dbReference>
<dbReference type="InterPro" id="IPR052929">
    <property type="entry name" value="RNase_H-like_EbsB-rel"/>
</dbReference>
<dbReference type="PANTHER" id="PTHR47074">
    <property type="entry name" value="BNAC02G40300D PROTEIN"/>
    <property type="match status" value="1"/>
</dbReference>
<dbReference type="EMBL" id="CM010629">
    <property type="protein sequence ID" value="RID73504.1"/>
    <property type="molecule type" value="Genomic_DNA"/>
</dbReference>
<dbReference type="PANTHER" id="PTHR47074:SF11">
    <property type="entry name" value="REVERSE TRANSCRIPTASE-LIKE PROTEIN"/>
    <property type="match status" value="1"/>
</dbReference>
<dbReference type="InterPro" id="IPR044730">
    <property type="entry name" value="RNase_H-like_dom_plant"/>
</dbReference>
<evidence type="ECO:0000313" key="3">
    <source>
        <dbReference type="Proteomes" id="UP000264353"/>
    </source>
</evidence>
<evidence type="ECO:0000259" key="1">
    <source>
        <dbReference type="Pfam" id="PF13456"/>
    </source>
</evidence>
<name>A0A398AA44_BRACM</name>
<organism evidence="2 3">
    <name type="scientific">Brassica campestris</name>
    <name type="common">Field mustard</name>
    <dbReference type="NCBI Taxonomy" id="3711"/>
    <lineage>
        <taxon>Eukaryota</taxon>
        <taxon>Viridiplantae</taxon>
        <taxon>Streptophyta</taxon>
        <taxon>Embryophyta</taxon>
        <taxon>Tracheophyta</taxon>
        <taxon>Spermatophyta</taxon>
        <taxon>Magnoliopsida</taxon>
        <taxon>eudicotyledons</taxon>
        <taxon>Gunneridae</taxon>
        <taxon>Pentapetalae</taxon>
        <taxon>rosids</taxon>
        <taxon>malvids</taxon>
        <taxon>Brassicales</taxon>
        <taxon>Brassicaceae</taxon>
        <taxon>Brassiceae</taxon>
        <taxon>Brassica</taxon>
    </lineage>
</organism>
<dbReference type="Pfam" id="PF13456">
    <property type="entry name" value="RVT_3"/>
    <property type="match status" value="1"/>
</dbReference>
<dbReference type="GO" id="GO:0004523">
    <property type="term" value="F:RNA-DNA hybrid ribonuclease activity"/>
    <property type="evidence" value="ECO:0007669"/>
    <property type="project" value="InterPro"/>
</dbReference>
<dbReference type="AlphaFoldDB" id="A0A398AA44"/>
<accession>A0A398AA44</accession>
<feature type="domain" description="RNase H type-1" evidence="1">
    <location>
        <begin position="120"/>
        <end position="234"/>
    </location>
</feature>